<sequence length="95" mass="11255">MHVVLIEPHRQVGFVIRRCFMRTSYNHSPRPGSSHVAIGRDCFALHDHVGSSPFTHWLCGWRIPIRREIEISSQRTLRKHQQHGCNRYRDNCFHP</sequence>
<reference evidence="1" key="2">
    <citation type="submission" date="2003-09" db="EMBL/GenBank/DDBJ databases">
        <authorList>
            <person name="Lau Y.L."/>
            <person name="Leung K.Y."/>
        </authorList>
    </citation>
    <scope>NUCLEOTIDE SEQUENCE</scope>
    <source>
        <strain evidence="1">PPD134/91</strain>
    </source>
</reference>
<dbReference type="EMBL" id="AY442269">
    <property type="protein sequence ID" value="AAS46723.1"/>
    <property type="molecule type" value="Genomic_DNA"/>
</dbReference>
<name>Q6TFA1_AERHY</name>
<accession>Q6TFA1</accession>
<evidence type="ECO:0000313" key="2">
    <source>
        <dbReference type="EMBL" id="AAS46723.1"/>
    </source>
</evidence>
<evidence type="ECO:0000313" key="1">
    <source>
        <dbReference type="EMBL" id="AAR06619.1"/>
    </source>
</evidence>
<reference evidence="2" key="3">
    <citation type="journal article" date="2005" name="Appl. Environ. Microbiol.">
        <title>Identification and characterization of putative virulence genes and gene clusters in Aeromonas hydrophila PPD134/91.</title>
        <authorList>
            <person name="Yu H.B."/>
            <person name="Zhang Y.L."/>
            <person name="Lau Y.L."/>
            <person name="Yao F."/>
            <person name="Vilches S."/>
            <person name="Merino S."/>
            <person name="Tomas J.M."/>
            <person name="Howard S.P."/>
            <person name="Leung K.Y."/>
        </authorList>
    </citation>
    <scope>NUCLEOTIDE SEQUENCE</scope>
    <source>
        <strain evidence="2">PPD134/91</strain>
    </source>
</reference>
<reference evidence="1" key="1">
    <citation type="journal article" date="2000" name="Microbiology">
        <title>Molecular analysis of genetic differences between virulent and avirulent strains of Aeromonas hydrophila isolated from diseased fish.</title>
        <authorList>
            <person name="Zhang Y.L."/>
            <person name="Ong C.T."/>
            <person name="Leung K.Y."/>
        </authorList>
    </citation>
    <scope>NUCLEOTIDE SEQUENCE</scope>
    <source>
        <strain evidence="1">PPD134/91</strain>
    </source>
</reference>
<proteinExistence type="predicted"/>
<dbReference type="EMBL" id="AY422733">
    <property type="protein sequence ID" value="AAR06613.1"/>
    <property type="molecule type" value="Genomic_DNA"/>
</dbReference>
<dbReference type="EMBL" id="AY422738">
    <property type="protein sequence ID" value="AAR06619.1"/>
    <property type="molecule type" value="Genomic_DNA"/>
</dbReference>
<protein>
    <submittedName>
        <fullName evidence="1">Uncharacterized protein</fullName>
    </submittedName>
</protein>
<dbReference type="AlphaFoldDB" id="Q6TFA1"/>
<organism evidence="1">
    <name type="scientific">Aeromonas hydrophila</name>
    <dbReference type="NCBI Taxonomy" id="644"/>
    <lineage>
        <taxon>Bacteria</taxon>
        <taxon>Pseudomonadati</taxon>
        <taxon>Pseudomonadota</taxon>
        <taxon>Gammaproteobacteria</taxon>
        <taxon>Aeromonadales</taxon>
        <taxon>Aeromonadaceae</taxon>
        <taxon>Aeromonas</taxon>
    </lineage>
</organism>